<dbReference type="GO" id="GO:0005509">
    <property type="term" value="F:calcium ion binding"/>
    <property type="evidence" value="ECO:0007669"/>
    <property type="project" value="InterPro"/>
</dbReference>
<evidence type="ECO:0000313" key="6">
    <source>
        <dbReference type="EnsemblPlants" id="PAC:32931721.CDS.1"/>
    </source>
</evidence>
<evidence type="ECO:0000256" key="3">
    <source>
        <dbReference type="ARBA" id="ARBA00022837"/>
    </source>
</evidence>
<dbReference type="SMART" id="SM00054">
    <property type="entry name" value="EFh"/>
    <property type="match status" value="4"/>
</dbReference>
<dbReference type="EnsemblPlants" id="Pp3c13_2440V3.2">
    <property type="protein sequence ID" value="PAC:32931722.CDS.1"/>
    <property type="gene ID" value="Pp3c13_2440"/>
</dbReference>
<protein>
    <recommendedName>
        <fullName evidence="4">EF-hand domain-containing protein</fullName>
    </recommendedName>
</protein>
<evidence type="ECO:0000256" key="2">
    <source>
        <dbReference type="ARBA" id="ARBA00022737"/>
    </source>
</evidence>
<feature type="domain" description="EF-hand" evidence="4">
    <location>
        <begin position="31"/>
        <end position="66"/>
    </location>
</feature>
<evidence type="ECO:0000259" key="4">
    <source>
        <dbReference type="PROSITE" id="PS50222"/>
    </source>
</evidence>
<dbReference type="PaxDb" id="3218-PP1S107_171V6.1"/>
<reference evidence="6" key="3">
    <citation type="submission" date="2020-12" db="UniProtKB">
        <authorList>
            <consortium name="EnsemblPlants"/>
        </authorList>
    </citation>
    <scope>IDENTIFICATION</scope>
</reference>
<dbReference type="InterPro" id="IPR039647">
    <property type="entry name" value="EF_hand_pair_protein_CML-like"/>
</dbReference>
<dbReference type="InterPro" id="IPR018247">
    <property type="entry name" value="EF_Hand_1_Ca_BS"/>
</dbReference>
<gene>
    <name evidence="6" type="primary">LOC112290490</name>
    <name evidence="5" type="ORF">PHYPA_016883</name>
</gene>
<accession>A0A2K1JKG3</accession>
<dbReference type="InterPro" id="IPR002048">
    <property type="entry name" value="EF_hand_dom"/>
</dbReference>
<dbReference type="Gramene" id="Pp3c13_2440V3.1">
    <property type="protein sequence ID" value="PAC:32931721.CDS.1"/>
    <property type="gene ID" value="Pp3c13_2440"/>
</dbReference>
<dbReference type="PROSITE" id="PS00018">
    <property type="entry name" value="EF_HAND_1"/>
    <property type="match status" value="4"/>
</dbReference>
<dbReference type="EMBL" id="ABEU02000013">
    <property type="protein sequence ID" value="PNR42054.1"/>
    <property type="molecule type" value="Genomic_DNA"/>
</dbReference>
<dbReference type="STRING" id="3218.A0A2K1JKG3"/>
<dbReference type="Pfam" id="PF13499">
    <property type="entry name" value="EF-hand_7"/>
    <property type="match status" value="2"/>
</dbReference>
<dbReference type="Gramene" id="Pp3c13_2440V3.2">
    <property type="protein sequence ID" value="PAC:32931722.CDS.1"/>
    <property type="gene ID" value="Pp3c13_2440"/>
</dbReference>
<dbReference type="SUPFAM" id="SSF47473">
    <property type="entry name" value="EF-hand"/>
    <property type="match status" value="1"/>
</dbReference>
<dbReference type="OrthoDB" id="26525at2759"/>
<dbReference type="PROSITE" id="PS50222">
    <property type="entry name" value="EF_HAND_2"/>
    <property type="match status" value="4"/>
</dbReference>
<dbReference type="InterPro" id="IPR011992">
    <property type="entry name" value="EF-hand-dom_pair"/>
</dbReference>
<keyword evidence="7" id="KW-1185">Reference proteome</keyword>
<feature type="domain" description="EF-hand" evidence="4">
    <location>
        <begin position="113"/>
        <end position="148"/>
    </location>
</feature>
<evidence type="ECO:0000313" key="5">
    <source>
        <dbReference type="EMBL" id="PNR42054.1"/>
    </source>
</evidence>
<dbReference type="CDD" id="cd00051">
    <property type="entry name" value="EFh"/>
    <property type="match status" value="2"/>
</dbReference>
<dbReference type="GeneID" id="112290490"/>
<keyword evidence="2" id="KW-0677">Repeat</keyword>
<name>A0A2K1JKG3_PHYPA</name>
<organism evidence="5">
    <name type="scientific">Physcomitrium patens</name>
    <name type="common">Spreading-leaved earth moss</name>
    <name type="synonym">Physcomitrella patens</name>
    <dbReference type="NCBI Taxonomy" id="3218"/>
    <lineage>
        <taxon>Eukaryota</taxon>
        <taxon>Viridiplantae</taxon>
        <taxon>Streptophyta</taxon>
        <taxon>Embryophyta</taxon>
        <taxon>Bryophyta</taxon>
        <taxon>Bryophytina</taxon>
        <taxon>Bryopsida</taxon>
        <taxon>Funariidae</taxon>
        <taxon>Funariales</taxon>
        <taxon>Funariaceae</taxon>
        <taxon>Physcomitrium</taxon>
    </lineage>
</organism>
<feature type="domain" description="EF-hand" evidence="4">
    <location>
        <begin position="150"/>
        <end position="185"/>
    </location>
</feature>
<dbReference type="FunFam" id="1.10.238.10:FF:000001">
    <property type="entry name" value="Calmodulin 1"/>
    <property type="match status" value="1"/>
</dbReference>
<proteinExistence type="predicted"/>
<dbReference type="PANTHER" id="PTHR10891">
    <property type="entry name" value="EF-HAND CALCIUM-BINDING DOMAIN CONTAINING PROTEIN"/>
    <property type="match status" value="1"/>
</dbReference>
<dbReference type="EnsemblPlants" id="Pp3c13_2440V3.1">
    <property type="protein sequence ID" value="PAC:32931721.CDS.1"/>
    <property type="gene ID" value="Pp3c13_2440"/>
</dbReference>
<reference evidence="5 7" key="1">
    <citation type="journal article" date="2008" name="Science">
        <title>The Physcomitrella genome reveals evolutionary insights into the conquest of land by plants.</title>
        <authorList>
            <person name="Rensing S."/>
            <person name="Lang D."/>
            <person name="Zimmer A."/>
            <person name="Terry A."/>
            <person name="Salamov A."/>
            <person name="Shapiro H."/>
            <person name="Nishiyama T."/>
            <person name="Perroud P.-F."/>
            <person name="Lindquist E."/>
            <person name="Kamisugi Y."/>
            <person name="Tanahashi T."/>
            <person name="Sakakibara K."/>
            <person name="Fujita T."/>
            <person name="Oishi K."/>
            <person name="Shin-I T."/>
            <person name="Kuroki Y."/>
            <person name="Toyoda A."/>
            <person name="Suzuki Y."/>
            <person name="Hashimoto A."/>
            <person name="Yamaguchi K."/>
            <person name="Sugano A."/>
            <person name="Kohara Y."/>
            <person name="Fujiyama A."/>
            <person name="Anterola A."/>
            <person name="Aoki S."/>
            <person name="Ashton N."/>
            <person name="Barbazuk W.B."/>
            <person name="Barker E."/>
            <person name="Bennetzen J."/>
            <person name="Bezanilla M."/>
            <person name="Blankenship R."/>
            <person name="Cho S.H."/>
            <person name="Dutcher S."/>
            <person name="Estelle M."/>
            <person name="Fawcett J.A."/>
            <person name="Gundlach H."/>
            <person name="Hanada K."/>
            <person name="Heyl A."/>
            <person name="Hicks K.A."/>
            <person name="Hugh J."/>
            <person name="Lohr M."/>
            <person name="Mayer K."/>
            <person name="Melkozernov A."/>
            <person name="Murata T."/>
            <person name="Nelson D."/>
            <person name="Pils B."/>
            <person name="Prigge M."/>
            <person name="Reiss B."/>
            <person name="Renner T."/>
            <person name="Rombauts S."/>
            <person name="Rushton P."/>
            <person name="Sanderfoot A."/>
            <person name="Schween G."/>
            <person name="Shiu S.-H."/>
            <person name="Stueber K."/>
            <person name="Theodoulou F.L."/>
            <person name="Tu H."/>
            <person name="Van de Peer Y."/>
            <person name="Verrier P.J."/>
            <person name="Waters E."/>
            <person name="Wood A."/>
            <person name="Yang L."/>
            <person name="Cove D."/>
            <person name="Cuming A."/>
            <person name="Hasebe M."/>
            <person name="Lucas S."/>
            <person name="Mishler D.B."/>
            <person name="Reski R."/>
            <person name="Grigoriev I."/>
            <person name="Quatrano R.S."/>
            <person name="Boore J.L."/>
        </authorList>
    </citation>
    <scope>NUCLEOTIDE SEQUENCE [LARGE SCALE GENOMIC DNA]</scope>
    <source>
        <strain evidence="6 7">cv. Gransden 2004</strain>
    </source>
</reference>
<dbReference type="Gene3D" id="1.10.238.10">
    <property type="entry name" value="EF-hand"/>
    <property type="match status" value="2"/>
</dbReference>
<sequence>MMPAGWSGQTEIRGVSNLRGSYPGVSDLPVDVVKDLEDVFKLFDRNGDGKISKAELGTVLHLLGDTLTDAELDQMIRDVDVDGDGAIDLQEFIKLNVEFLDVKPSAGGENGSSDVEGLRSAFSVFDSDKDGFISAGELHRVLSSLGDDKSSLDDCQYMISCVDADGDQLVDFNEFQRLMSGHLAQ</sequence>
<reference evidence="5 7" key="2">
    <citation type="journal article" date="2018" name="Plant J.">
        <title>The Physcomitrella patens chromosome-scale assembly reveals moss genome structure and evolution.</title>
        <authorList>
            <person name="Lang D."/>
            <person name="Ullrich K.K."/>
            <person name="Murat F."/>
            <person name="Fuchs J."/>
            <person name="Jenkins J."/>
            <person name="Haas F.B."/>
            <person name="Piednoel M."/>
            <person name="Gundlach H."/>
            <person name="Van Bel M."/>
            <person name="Meyberg R."/>
            <person name="Vives C."/>
            <person name="Morata J."/>
            <person name="Symeonidi A."/>
            <person name="Hiss M."/>
            <person name="Muchero W."/>
            <person name="Kamisugi Y."/>
            <person name="Saleh O."/>
            <person name="Blanc G."/>
            <person name="Decker E.L."/>
            <person name="van Gessel N."/>
            <person name="Grimwood J."/>
            <person name="Hayes R.D."/>
            <person name="Graham S.W."/>
            <person name="Gunter L.E."/>
            <person name="McDaniel S.F."/>
            <person name="Hoernstein S.N.W."/>
            <person name="Larsson A."/>
            <person name="Li F.W."/>
            <person name="Perroud P.F."/>
            <person name="Phillips J."/>
            <person name="Ranjan P."/>
            <person name="Rokshar D.S."/>
            <person name="Rothfels C.J."/>
            <person name="Schneider L."/>
            <person name="Shu S."/>
            <person name="Stevenson D.W."/>
            <person name="Thummler F."/>
            <person name="Tillich M."/>
            <person name="Villarreal Aguilar J.C."/>
            <person name="Widiez T."/>
            <person name="Wong G.K."/>
            <person name="Wymore A."/>
            <person name="Zhang Y."/>
            <person name="Zimmer A.D."/>
            <person name="Quatrano R.S."/>
            <person name="Mayer K.F.X."/>
            <person name="Goodstein D."/>
            <person name="Casacuberta J.M."/>
            <person name="Vandepoele K."/>
            <person name="Reski R."/>
            <person name="Cuming A.C."/>
            <person name="Tuskan G.A."/>
            <person name="Maumus F."/>
            <person name="Salse J."/>
            <person name="Schmutz J."/>
            <person name="Rensing S.A."/>
        </authorList>
    </citation>
    <scope>NUCLEOTIDE SEQUENCE [LARGE SCALE GENOMIC DNA]</scope>
    <source>
        <strain evidence="6 7">cv. Gransden 2004</strain>
    </source>
</reference>
<dbReference type="AlphaFoldDB" id="A0A2K1JKG3"/>
<dbReference type="FunFam" id="1.10.238.10:FF:000089">
    <property type="entry name" value="calmodulin-like protein 3"/>
    <property type="match status" value="1"/>
</dbReference>
<feature type="domain" description="EF-hand" evidence="4">
    <location>
        <begin position="67"/>
        <end position="102"/>
    </location>
</feature>
<keyword evidence="1" id="KW-0479">Metal-binding</keyword>
<dbReference type="RefSeq" id="XP_024392540.1">
    <property type="nucleotide sequence ID" value="XM_024536772.2"/>
</dbReference>
<keyword evidence="3" id="KW-0106">Calcium</keyword>
<evidence type="ECO:0000313" key="7">
    <source>
        <dbReference type="Proteomes" id="UP000006727"/>
    </source>
</evidence>
<evidence type="ECO:0000256" key="1">
    <source>
        <dbReference type="ARBA" id="ARBA00022723"/>
    </source>
</evidence>
<dbReference type="OMA" id="NCINGGQ"/>
<dbReference type="Proteomes" id="UP000006727">
    <property type="component" value="Chromosome 13"/>
</dbReference>